<evidence type="ECO:0008006" key="4">
    <source>
        <dbReference type="Google" id="ProtNLM"/>
    </source>
</evidence>
<feature type="chain" id="PRO_5032487269" description="Thioredoxin family protein" evidence="1">
    <location>
        <begin position="19"/>
        <end position="146"/>
    </location>
</feature>
<dbReference type="AlphaFoldDB" id="A0A858RF64"/>
<keyword evidence="1" id="KW-0732">Signal</keyword>
<name>A0A858RF64_9BACT</name>
<dbReference type="EMBL" id="CP051774">
    <property type="protein sequence ID" value="QJE95365.1"/>
    <property type="molecule type" value="Genomic_DNA"/>
</dbReference>
<sequence>MKPFTLLALLGLSVSAHAEQEFPRGTFQLKDLDKAKAEAAAAKKPLAFIYTDKNTTCPLCQGAADEFLDATKSKAVIVYVDSPSTPTIWPTLPDAVKKGLEAGKFIPKIAVTDASAEKLITSLNYDAYKQDNKTVRDLKKALKPEK</sequence>
<dbReference type="Proteomes" id="UP000501812">
    <property type="component" value="Chromosome"/>
</dbReference>
<dbReference type="RefSeq" id="WP_169453679.1">
    <property type="nucleotide sequence ID" value="NZ_CP051774.1"/>
</dbReference>
<gene>
    <name evidence="2" type="ORF">HHL09_06085</name>
</gene>
<protein>
    <recommendedName>
        <fullName evidence="4">Thioredoxin family protein</fullName>
    </recommendedName>
</protein>
<feature type="signal peptide" evidence="1">
    <location>
        <begin position="1"/>
        <end position="18"/>
    </location>
</feature>
<evidence type="ECO:0000313" key="2">
    <source>
        <dbReference type="EMBL" id="QJE95365.1"/>
    </source>
</evidence>
<keyword evidence="3" id="KW-1185">Reference proteome</keyword>
<accession>A0A858RF64</accession>
<dbReference type="KEGG" id="luo:HHL09_06085"/>
<organism evidence="2 3">
    <name type="scientific">Luteolibacter luteus</name>
    <dbReference type="NCBI Taxonomy" id="2728835"/>
    <lineage>
        <taxon>Bacteria</taxon>
        <taxon>Pseudomonadati</taxon>
        <taxon>Verrucomicrobiota</taxon>
        <taxon>Verrucomicrobiia</taxon>
        <taxon>Verrucomicrobiales</taxon>
        <taxon>Verrucomicrobiaceae</taxon>
        <taxon>Luteolibacter</taxon>
    </lineage>
</organism>
<evidence type="ECO:0000256" key="1">
    <source>
        <dbReference type="SAM" id="SignalP"/>
    </source>
</evidence>
<evidence type="ECO:0000313" key="3">
    <source>
        <dbReference type="Proteomes" id="UP000501812"/>
    </source>
</evidence>
<reference evidence="2 3" key="1">
    <citation type="submission" date="2020-04" db="EMBL/GenBank/DDBJ databases">
        <title>Luteolibacter sp. G-1-1-1 isolated from soil.</title>
        <authorList>
            <person name="Dahal R.H."/>
        </authorList>
    </citation>
    <scope>NUCLEOTIDE SEQUENCE [LARGE SCALE GENOMIC DNA]</scope>
    <source>
        <strain evidence="2 3">G-1-1-1</strain>
    </source>
</reference>
<proteinExistence type="predicted"/>